<dbReference type="Pfam" id="PF21922">
    <property type="entry name" value="PBP_dimer_2"/>
    <property type="match status" value="1"/>
</dbReference>
<sequence length="489" mass="51989">MNTPLRRVSLFVMLLVVALMANLTYIQVIKADEYRTDPRNSVRKSLEEYSRKRGDILAGDQVIASAVETGGRLRFQRTYSAGPVYAPITGFFSDRYGSRGIEAVENDVLNGSDDRLFVRRLSDLITGRDPEGGKIRLTVDPHVQQVAYDQLADRGFTGSIVALDPKTGAILAMANTPSYDPSPLADHDNNVQAEAWAEYTEREDGPMRNRAIQEIQPPGSTFKLITAAAALENGWRSDTGVSPDPVVTLPNTSTDLPNFNRNPCGDGQSATLKDAVAESCNVPFAEISGELGADTMRETARSFGFDEEIFIPIRVAASGMGELGDVAQLYQAGIGQRDVRVTPMQNAMMAATIANGGTRMSPYLVDSILGPDLSTLDSTSPDELNQAISPETAATLTDMMIASEEYTGGGGDVLPNVTVASKTGTAQWGTDPGANPPHAWYVAFAPAEDPQVAVAVLVESGGDRSLGATGGKVAAPLGREVMRAALGGG</sequence>
<proteinExistence type="predicted"/>
<dbReference type="Pfam" id="PF00905">
    <property type="entry name" value="Transpeptidase"/>
    <property type="match status" value="1"/>
</dbReference>
<dbReference type="Gene3D" id="3.90.1310.10">
    <property type="entry name" value="Penicillin-binding protein 2a (Domain 2)"/>
    <property type="match status" value="1"/>
</dbReference>
<dbReference type="RefSeq" id="WP_026417834.1">
    <property type="nucleotide sequence ID" value="NZ_AUBJ02000001.1"/>
</dbReference>
<comment type="caution">
    <text evidence="3">The sequence shown here is derived from an EMBL/GenBank/DDBJ whole genome shotgun (WGS) entry which is preliminary data.</text>
</comment>
<dbReference type="InterPro" id="IPR050515">
    <property type="entry name" value="Beta-lactam/transpept"/>
</dbReference>
<reference evidence="3 4" key="1">
    <citation type="submission" date="2013-07" db="EMBL/GenBank/DDBJ databases">
        <authorList>
            <consortium name="DOE Joint Genome Institute"/>
            <person name="Reeve W."/>
            <person name="Huntemann M."/>
            <person name="Han J."/>
            <person name="Chen A."/>
            <person name="Kyrpides N."/>
            <person name="Mavromatis K."/>
            <person name="Markowitz V."/>
            <person name="Palaniappan K."/>
            <person name="Ivanova N."/>
            <person name="Schaumberg A."/>
            <person name="Pati A."/>
            <person name="Liolios K."/>
            <person name="Nordberg H.P."/>
            <person name="Cantor M.N."/>
            <person name="Hua S.X."/>
            <person name="Woyke T."/>
        </authorList>
    </citation>
    <scope>NUCLEOTIDE SEQUENCE [LARGE SCALE GENOMIC DNA]</scope>
    <source>
        <strain evidence="3 4">DSM 43889</strain>
    </source>
</reference>
<dbReference type="InterPro" id="IPR001460">
    <property type="entry name" value="PCN-bd_Tpept"/>
</dbReference>
<dbReference type="Proteomes" id="UP000791080">
    <property type="component" value="Unassembled WGS sequence"/>
</dbReference>
<gene>
    <name evidence="3" type="ORF">G443_003213</name>
</gene>
<dbReference type="PANTHER" id="PTHR30627:SF24">
    <property type="entry name" value="PENICILLIN-BINDING PROTEIN 4B"/>
    <property type="match status" value="1"/>
</dbReference>
<feature type="domain" description="Penicillin binding protein A dimerisation" evidence="2">
    <location>
        <begin position="53"/>
        <end position="135"/>
    </location>
</feature>
<dbReference type="EMBL" id="AUBJ02000001">
    <property type="protein sequence ID" value="MCP2332943.1"/>
    <property type="molecule type" value="Genomic_DNA"/>
</dbReference>
<evidence type="ECO:0000313" key="3">
    <source>
        <dbReference type="EMBL" id="MCP2332943.1"/>
    </source>
</evidence>
<accession>A0ABT1JKA0</accession>
<protein>
    <submittedName>
        <fullName evidence="3">Peptidoglycan glycosyltransferase</fullName>
    </submittedName>
</protein>
<keyword evidence="4" id="KW-1185">Reference proteome</keyword>
<organism evidence="3 4">
    <name type="scientific">Actinoalloteichus caeruleus DSM 43889</name>
    <dbReference type="NCBI Taxonomy" id="1120930"/>
    <lineage>
        <taxon>Bacteria</taxon>
        <taxon>Bacillati</taxon>
        <taxon>Actinomycetota</taxon>
        <taxon>Actinomycetes</taxon>
        <taxon>Pseudonocardiales</taxon>
        <taxon>Pseudonocardiaceae</taxon>
        <taxon>Actinoalloteichus</taxon>
        <taxon>Actinoalloteichus cyanogriseus</taxon>
    </lineage>
</organism>
<feature type="domain" description="Penicillin-binding protein transpeptidase" evidence="1">
    <location>
        <begin position="158"/>
        <end position="482"/>
    </location>
</feature>
<dbReference type="InterPro" id="IPR012338">
    <property type="entry name" value="Beta-lactam/transpept-like"/>
</dbReference>
<evidence type="ECO:0000313" key="4">
    <source>
        <dbReference type="Proteomes" id="UP000791080"/>
    </source>
</evidence>
<dbReference type="PANTHER" id="PTHR30627">
    <property type="entry name" value="PEPTIDOGLYCAN D,D-TRANSPEPTIDASE"/>
    <property type="match status" value="1"/>
</dbReference>
<dbReference type="Gene3D" id="3.40.710.10">
    <property type="entry name" value="DD-peptidase/beta-lactamase superfamily"/>
    <property type="match status" value="1"/>
</dbReference>
<reference evidence="3 4" key="2">
    <citation type="submission" date="2022-06" db="EMBL/GenBank/DDBJ databases">
        <title>Genomic Encyclopedia of Type Strains, Phase I: the one thousand microbial genomes (KMG-I) project.</title>
        <authorList>
            <person name="Kyrpides N."/>
        </authorList>
    </citation>
    <scope>NUCLEOTIDE SEQUENCE [LARGE SCALE GENOMIC DNA]</scope>
    <source>
        <strain evidence="3 4">DSM 43889</strain>
    </source>
</reference>
<name>A0ABT1JKA0_ACTCY</name>
<dbReference type="SUPFAM" id="SSF56601">
    <property type="entry name" value="beta-lactamase/transpeptidase-like"/>
    <property type="match status" value="1"/>
</dbReference>
<evidence type="ECO:0000259" key="1">
    <source>
        <dbReference type="Pfam" id="PF00905"/>
    </source>
</evidence>
<dbReference type="InterPro" id="IPR054120">
    <property type="entry name" value="PBPA_dimer"/>
</dbReference>
<evidence type="ECO:0000259" key="2">
    <source>
        <dbReference type="Pfam" id="PF21922"/>
    </source>
</evidence>